<dbReference type="EMBL" id="PQIB02000008">
    <property type="protein sequence ID" value="RLN03450.1"/>
    <property type="molecule type" value="Genomic_DNA"/>
</dbReference>
<accession>A0A3L6RFV1</accession>
<dbReference type="OrthoDB" id="600705at2759"/>
<dbReference type="PANTHER" id="PTHR46038">
    <property type="entry name" value="EXPRESSED PROTEIN-RELATED"/>
    <property type="match status" value="1"/>
</dbReference>
<gene>
    <name evidence="2" type="ORF">C2845_PM13G17470</name>
</gene>
<name>A0A3L6RFV1_PANMI</name>
<reference evidence="3" key="1">
    <citation type="journal article" date="2019" name="Nat. Commun.">
        <title>The genome of broomcorn millet.</title>
        <authorList>
            <person name="Zou C."/>
            <person name="Miki D."/>
            <person name="Li D."/>
            <person name="Tang Q."/>
            <person name="Xiao L."/>
            <person name="Rajput S."/>
            <person name="Deng P."/>
            <person name="Jia W."/>
            <person name="Huang R."/>
            <person name="Zhang M."/>
            <person name="Sun Y."/>
            <person name="Hu J."/>
            <person name="Fu X."/>
            <person name="Schnable P.S."/>
            <person name="Li F."/>
            <person name="Zhang H."/>
            <person name="Feng B."/>
            <person name="Zhu X."/>
            <person name="Liu R."/>
            <person name="Schnable J.C."/>
            <person name="Zhu J.-K."/>
            <person name="Zhang H."/>
        </authorList>
    </citation>
    <scope>NUCLEOTIDE SEQUENCE [LARGE SCALE GENOMIC DNA]</scope>
</reference>
<evidence type="ECO:0000313" key="2">
    <source>
        <dbReference type="EMBL" id="RLN03450.1"/>
    </source>
</evidence>
<dbReference type="AlphaFoldDB" id="A0A3L6RFV1"/>
<proteinExistence type="predicted"/>
<feature type="domain" description="Nucleotide-diphospho-sugar transferase" evidence="1">
    <location>
        <begin position="1"/>
        <end position="125"/>
    </location>
</feature>
<comment type="caution">
    <text evidence="2">The sequence shown here is derived from an EMBL/GenBank/DDBJ whole genome shotgun (WGS) entry which is preliminary data.</text>
</comment>
<dbReference type="InterPro" id="IPR005069">
    <property type="entry name" value="Nucl-diP-sugar_transferase"/>
</dbReference>
<evidence type="ECO:0000259" key="1">
    <source>
        <dbReference type="Pfam" id="PF03407"/>
    </source>
</evidence>
<sequence length="188" mass="20784">MWLRDPFRHINLYADVTMSCDAFSGDPESLKNSPNTGFYYVKSTARTVAMVRYWRAARPRFPPHHDQKIFDNIKRELAGELGVRIAFLDTALFGTFCEFRDGIDGGVCTMHANCCIGLDNKVRELRGVVAAWKNYTALPPAEKEAGKVSLLTLDVRKTDRPRTYAAGCLSRVKTVAGRGGAPALLAAA</sequence>
<dbReference type="InterPro" id="IPR044821">
    <property type="entry name" value="At1g28695/At4g15970-like"/>
</dbReference>
<dbReference type="PANTHER" id="PTHR46038:SF52">
    <property type="entry name" value="OS01G0920700 PROTEIN"/>
    <property type="match status" value="1"/>
</dbReference>
<protein>
    <recommendedName>
        <fullName evidence="1">Nucleotide-diphospho-sugar transferase domain-containing protein</fullName>
    </recommendedName>
</protein>
<organism evidence="2 3">
    <name type="scientific">Panicum miliaceum</name>
    <name type="common">Proso millet</name>
    <name type="synonym">Broomcorn millet</name>
    <dbReference type="NCBI Taxonomy" id="4540"/>
    <lineage>
        <taxon>Eukaryota</taxon>
        <taxon>Viridiplantae</taxon>
        <taxon>Streptophyta</taxon>
        <taxon>Embryophyta</taxon>
        <taxon>Tracheophyta</taxon>
        <taxon>Spermatophyta</taxon>
        <taxon>Magnoliopsida</taxon>
        <taxon>Liliopsida</taxon>
        <taxon>Poales</taxon>
        <taxon>Poaceae</taxon>
        <taxon>PACMAD clade</taxon>
        <taxon>Panicoideae</taxon>
        <taxon>Panicodae</taxon>
        <taxon>Paniceae</taxon>
        <taxon>Panicinae</taxon>
        <taxon>Panicum</taxon>
        <taxon>Panicum sect. Panicum</taxon>
    </lineage>
</organism>
<keyword evidence="3" id="KW-1185">Reference proteome</keyword>
<dbReference type="Proteomes" id="UP000275267">
    <property type="component" value="Unassembled WGS sequence"/>
</dbReference>
<dbReference type="STRING" id="4540.A0A3L6RFV1"/>
<evidence type="ECO:0000313" key="3">
    <source>
        <dbReference type="Proteomes" id="UP000275267"/>
    </source>
</evidence>
<dbReference type="Pfam" id="PF03407">
    <property type="entry name" value="Nucleotid_trans"/>
    <property type="match status" value="1"/>
</dbReference>